<dbReference type="Pfam" id="PF16661">
    <property type="entry name" value="Lactamase_B_6"/>
    <property type="match status" value="1"/>
</dbReference>
<reference evidence="3" key="1">
    <citation type="submission" date="2022-12" db="EMBL/GenBank/DDBJ databases">
        <authorList>
            <person name="Webb A."/>
        </authorList>
    </citation>
    <scope>NUCLEOTIDE SEQUENCE</scope>
    <source>
        <strain evidence="3">Hp1</strain>
    </source>
</reference>
<organism evidence="3 4">
    <name type="scientific">Hyaloperonospora brassicae</name>
    <name type="common">Brassica downy mildew</name>
    <name type="synonym">Peronospora brassicae</name>
    <dbReference type="NCBI Taxonomy" id="162125"/>
    <lineage>
        <taxon>Eukaryota</taxon>
        <taxon>Sar</taxon>
        <taxon>Stramenopiles</taxon>
        <taxon>Oomycota</taxon>
        <taxon>Peronosporomycetes</taxon>
        <taxon>Peronosporales</taxon>
        <taxon>Peronosporaceae</taxon>
        <taxon>Hyaloperonospora</taxon>
    </lineage>
</organism>
<comment type="caution">
    <text evidence="3">The sequence shown here is derived from an EMBL/GenBank/DDBJ whole genome shotgun (WGS) entry which is preliminary data.</text>
</comment>
<feature type="domain" description="Beta-Casp" evidence="2">
    <location>
        <begin position="278"/>
        <end position="401"/>
    </location>
</feature>
<sequence>MSVSVERLGNGAAFCLRDELTGTTVLVGCGEARDLSSVAPDDANAEDIDAVKTQYRRELKDLIRREGSSTLAAILVPDYRPGVSFMLPYITEKCGASWGTSSTATAAQDSSQKQSPVIIMTHGTRAIAPHILTEYWTGCHGKVKDKGSGSSALYDVHDIVPAFDKVKAVGLKARVRVNDHLNVTAFHAGHVAGGCAFYLEIGATTVLFANDFNFTGGRVLLPAQIPRLEPCALISRSSFAVTVSETQCAMERELVKVILECVSSKGKVVIPIYRLGYFHELVTILLDHWQQMKDAAGKAGRCPIYLSDAAMEYPSRYLRVLSRTCTPALQNLLQGRSSHTADLQVFDWTRLQQPGPFVLFTGPANISQGDSLRAIKAVASDPKNLIVLSENCTPGTVNYLLYAEPERKRVSKRLGVNVECGVHYQPCGDEVDTKSIVQLVSRVAPQQVILDYSVENDLEFVKTHVHNELKMDPAVDTCVVVKGIHATGRTPIEPARDIPLRIHKAMFNNPSDVQGMLIAESKRKLMLVSSGNGARRLKKKKHSLLFSYSWKKPLQPSPRVKKKSLRPASALSFLLSAAVESADEEEEEEESEQQPQASVDQLLKSLEVSLAKWICDVPIEKIDRWLKLRTVGVAVSAEWEVHMEWSYDDEALAGRVLGIAKQVICAEYKRQLAK</sequence>
<dbReference type="InterPro" id="IPR001279">
    <property type="entry name" value="Metallo-B-lactamas"/>
</dbReference>
<keyword evidence="4" id="KW-1185">Reference proteome</keyword>
<dbReference type="InterPro" id="IPR036866">
    <property type="entry name" value="RibonucZ/Hydroxyglut_hydro"/>
</dbReference>
<dbReference type="Pfam" id="PF10996">
    <property type="entry name" value="Beta-Casp"/>
    <property type="match status" value="1"/>
</dbReference>
<dbReference type="GO" id="GO:0016180">
    <property type="term" value="P:snRNA processing"/>
    <property type="evidence" value="ECO:0007669"/>
    <property type="project" value="TreeGrafter"/>
</dbReference>
<dbReference type="AlphaFoldDB" id="A0AAV0SZX6"/>
<dbReference type="Gene3D" id="3.40.50.10890">
    <property type="match status" value="1"/>
</dbReference>
<gene>
    <name evidence="3" type="ORF">HBR001_LOCUS733</name>
</gene>
<dbReference type="SMART" id="SM01027">
    <property type="entry name" value="Beta-Casp"/>
    <property type="match status" value="1"/>
</dbReference>
<evidence type="ECO:0000313" key="3">
    <source>
        <dbReference type="EMBL" id="CAI5711862.1"/>
    </source>
</evidence>
<evidence type="ECO:0000259" key="2">
    <source>
        <dbReference type="SMART" id="SM01027"/>
    </source>
</evidence>
<name>A0AAV0SZX6_HYABA</name>
<protein>
    <recommendedName>
        <fullName evidence="2">Beta-Casp domain-containing protein</fullName>
    </recommendedName>
</protein>
<keyword evidence="1" id="KW-0378">Hydrolase</keyword>
<proteinExistence type="predicted"/>
<dbReference type="SUPFAM" id="SSF56281">
    <property type="entry name" value="Metallo-hydrolase/oxidoreductase"/>
    <property type="match status" value="1"/>
</dbReference>
<dbReference type="GO" id="GO:0005634">
    <property type="term" value="C:nucleus"/>
    <property type="evidence" value="ECO:0007669"/>
    <property type="project" value="TreeGrafter"/>
</dbReference>
<dbReference type="PANTHER" id="PTHR11203">
    <property type="entry name" value="CLEAVAGE AND POLYADENYLATION SPECIFICITY FACTOR FAMILY MEMBER"/>
    <property type="match status" value="1"/>
</dbReference>
<dbReference type="InterPro" id="IPR022712">
    <property type="entry name" value="Beta_Casp"/>
</dbReference>
<dbReference type="GO" id="GO:0016787">
    <property type="term" value="F:hydrolase activity"/>
    <property type="evidence" value="ECO:0007669"/>
    <property type="project" value="UniProtKB-KW"/>
</dbReference>
<evidence type="ECO:0000313" key="4">
    <source>
        <dbReference type="Proteomes" id="UP001162031"/>
    </source>
</evidence>
<dbReference type="GO" id="GO:0004521">
    <property type="term" value="F:RNA endonuclease activity"/>
    <property type="evidence" value="ECO:0007669"/>
    <property type="project" value="TreeGrafter"/>
</dbReference>
<dbReference type="Gene3D" id="3.60.15.10">
    <property type="entry name" value="Ribonuclease Z/Hydroxyacylglutathione hydrolase-like"/>
    <property type="match status" value="1"/>
</dbReference>
<dbReference type="EMBL" id="CANTFL010000086">
    <property type="protein sequence ID" value="CAI5711862.1"/>
    <property type="molecule type" value="Genomic_DNA"/>
</dbReference>
<dbReference type="PANTHER" id="PTHR11203:SF37">
    <property type="entry name" value="INTEGRATOR COMPLEX SUBUNIT 11"/>
    <property type="match status" value="1"/>
</dbReference>
<accession>A0AAV0SZX6</accession>
<evidence type="ECO:0000256" key="1">
    <source>
        <dbReference type="ARBA" id="ARBA00022801"/>
    </source>
</evidence>
<dbReference type="Proteomes" id="UP001162031">
    <property type="component" value="Unassembled WGS sequence"/>
</dbReference>
<dbReference type="InterPro" id="IPR050698">
    <property type="entry name" value="MBL"/>
</dbReference>